<feature type="compositionally biased region" description="Pro residues" evidence="2">
    <location>
        <begin position="1226"/>
        <end position="1241"/>
    </location>
</feature>
<keyword evidence="4" id="KW-1185">Reference proteome</keyword>
<feature type="compositionally biased region" description="Basic and acidic residues" evidence="2">
    <location>
        <begin position="475"/>
        <end position="507"/>
    </location>
</feature>
<evidence type="ECO:0000313" key="4">
    <source>
        <dbReference type="Proteomes" id="UP000225706"/>
    </source>
</evidence>
<protein>
    <submittedName>
        <fullName evidence="3">Uncharacterized protein</fullName>
    </submittedName>
</protein>
<comment type="caution">
    <text evidence="3">The sequence shown here is derived from an EMBL/GenBank/DDBJ whole genome shotgun (WGS) entry which is preliminary data.</text>
</comment>
<dbReference type="Proteomes" id="UP000225706">
    <property type="component" value="Unassembled WGS sequence"/>
</dbReference>
<feature type="compositionally biased region" description="Basic and acidic residues" evidence="2">
    <location>
        <begin position="1423"/>
        <end position="1439"/>
    </location>
</feature>
<dbReference type="PANTHER" id="PTHR37915:SF3">
    <property type="match status" value="1"/>
</dbReference>
<dbReference type="EMBL" id="LSMT01000293">
    <property type="protein sequence ID" value="PFX21045.1"/>
    <property type="molecule type" value="Genomic_DNA"/>
</dbReference>
<dbReference type="STRING" id="50429.A0A2B4RXR7"/>
<organism evidence="3 4">
    <name type="scientific">Stylophora pistillata</name>
    <name type="common">Smooth cauliflower coral</name>
    <dbReference type="NCBI Taxonomy" id="50429"/>
    <lineage>
        <taxon>Eukaryota</taxon>
        <taxon>Metazoa</taxon>
        <taxon>Cnidaria</taxon>
        <taxon>Anthozoa</taxon>
        <taxon>Hexacorallia</taxon>
        <taxon>Scleractinia</taxon>
        <taxon>Astrocoeniina</taxon>
        <taxon>Pocilloporidae</taxon>
        <taxon>Stylophora</taxon>
    </lineage>
</organism>
<feature type="compositionally biased region" description="Basic and acidic residues" evidence="2">
    <location>
        <begin position="377"/>
        <end position="392"/>
    </location>
</feature>
<feature type="compositionally biased region" description="Basic and acidic residues" evidence="2">
    <location>
        <begin position="839"/>
        <end position="850"/>
    </location>
</feature>
<feature type="compositionally biased region" description="Basic and acidic residues" evidence="2">
    <location>
        <begin position="978"/>
        <end position="992"/>
    </location>
</feature>
<dbReference type="PANTHER" id="PTHR37915">
    <property type="match status" value="1"/>
</dbReference>
<dbReference type="OrthoDB" id="10037468at2759"/>
<feature type="compositionally biased region" description="Polar residues" evidence="2">
    <location>
        <begin position="457"/>
        <end position="474"/>
    </location>
</feature>
<feature type="region of interest" description="Disordered" evidence="2">
    <location>
        <begin position="299"/>
        <end position="320"/>
    </location>
</feature>
<feature type="compositionally biased region" description="Polar residues" evidence="2">
    <location>
        <begin position="736"/>
        <end position="755"/>
    </location>
</feature>
<feature type="region of interest" description="Disordered" evidence="2">
    <location>
        <begin position="1366"/>
        <end position="1450"/>
    </location>
</feature>
<feature type="compositionally biased region" description="Polar residues" evidence="2">
    <location>
        <begin position="1382"/>
        <end position="1395"/>
    </location>
</feature>
<sequence>MLEVEDFSQRGDAPALAIIQDNARKKAFRQVVETQEELTRIHERVTRTIDAYELSEKLSGHQLDDKEVERIAEDFIREQATLEFVDDMTQLLIILSDPVAKRKYQQQVAVFIVGFENLCGRRARLLAQLQEFFSQNGRNEDQFDIEPPDFDIEDVGVQVREALDKAEKATQRLATVSKDVIKALEVANPKETKKGKKKLERALQQAQQDILSLTEKLIRVQNDLEESEGKMSQMYKSMEMKQVEIERLKVQGENAKKANETVKELKVELTVKDTDLQRANKTIQELELNLAHLEDKQERDFERNKKMKEENQKSKDTYEEKIRDQQQYIADLRSELKQHYDEQVKELVGGHQRELTKIQSDHKVELDRMQKALDVARRKSEELKTELSDSSKRNSIAADSGSKRSSLFSPESDFGGETPRKLSMKSSAQAVRLLNKGKQSLQSDGGSVSDLSDSSSTPINKSTTPTQTSPSVEITQEKPGESPSRKSSLSHKESKTDTKKSSAKERNSTGTTEKQLKSKSPDKTPATVEPFEKTDTTGESSEVKQVVTVEATNSQVGSVKVDMVDIGIQSETEDLSDSESATQQTGRKPTVLQVVPEVEEEHEDDDELESRSHVYLIKKLEDYKVKAQERQKKLELELAELKNKYMMKTNSLKKQNEEFQNNFMKEKEVLLSRIKDAELLKEQAEKEAEQAVLQLEEILSEQEEMRQLKEIGLRDKHEEQTMTGLSLYDRREEETMTSNSIFNKQEQETMTSKSLANMREEQTMTSMSLGTDQEQISDSKRHQSGGSQSSRQSSAHLIDSRIQDQSAERGLSPRDSGFDGAASSLKFDSRPSSSTVKFSSDEQHPRERKPTMLSPPQQTRPAMSARARRRLINSALGDHPVAQETVRTYEAVLSFSRNITQWLDSEGLSEEADLVKRVQPVVLNQDDTMQVIECLPEIRGSIDQILNQVGSVLSSQHLARSIPVDMKSVGLNSPEPKTQQEWRPKSFKKEDLGDASSMESNYVKLLKEYNDLAEGYEGLQRHLDEETKFHQEQTSQNVAVMTDMQDTITQLRNQLAELRSTRSASSERASSSIMFTRLDAERNGKILKRAVNERRLSDSSFSVIMEHMDNYVSLPAKRLAHIVRRYSHHRAMKNIEQSLQQSGSLDESVFSTLDKMEALQNTRAQRWGNQMDKYAFEREQLAEQLTSCFENLEQETGIFLIKPVYSLKGRSEVNGGHVVAQRNKPSPVPPKPSGPATPAPTPWQNYGSKAPISAGLYRDLTQSSLARAGSSIPAVAQLEDGTMRMKVTQPMDKEGLLSSSAGVAWQASKSQVLGSLSTAVQISTPRILELDVNRMMIGQTDVSKHIFPPDDSGEMTGSAVRSYVTVERPSGGKQIRKAKQVNLASQSYSAPNSAPDSKPLGRPHSGPQLTHYSPLPPIHMPKLRQESRSGKSLESETVTHSDAGTPVLGTKFEGTRPSTGGAINGQDNHIGVISPEILPVR</sequence>
<feature type="coiled-coil region" evidence="1">
    <location>
        <begin position="1041"/>
        <end position="1068"/>
    </location>
</feature>
<feature type="region of interest" description="Disordered" evidence="2">
    <location>
        <begin position="1219"/>
        <end position="1243"/>
    </location>
</feature>
<evidence type="ECO:0000256" key="2">
    <source>
        <dbReference type="SAM" id="MobiDB-lite"/>
    </source>
</evidence>
<feature type="compositionally biased region" description="Basic and acidic residues" evidence="2">
    <location>
        <begin position="710"/>
        <end position="720"/>
    </location>
</feature>
<keyword evidence="1" id="KW-0175">Coiled coil</keyword>
<reference evidence="4" key="1">
    <citation type="journal article" date="2017" name="bioRxiv">
        <title>Comparative analysis of the genomes of Stylophora pistillata and Acropora digitifera provides evidence for extensive differences between species of corals.</title>
        <authorList>
            <person name="Voolstra C.R."/>
            <person name="Li Y."/>
            <person name="Liew Y.J."/>
            <person name="Baumgarten S."/>
            <person name="Zoccola D."/>
            <person name="Flot J.-F."/>
            <person name="Tambutte S."/>
            <person name="Allemand D."/>
            <person name="Aranda M."/>
        </authorList>
    </citation>
    <scope>NUCLEOTIDE SEQUENCE [LARGE SCALE GENOMIC DNA]</scope>
</reference>
<feature type="region of interest" description="Disordered" evidence="2">
    <location>
        <begin position="570"/>
        <end position="590"/>
    </location>
</feature>
<accession>A0A2B4RXR7</accession>
<feature type="region of interest" description="Disordered" evidence="2">
    <location>
        <begin position="377"/>
        <end position="546"/>
    </location>
</feature>
<name>A0A2B4RXR7_STYPI</name>
<feature type="compositionally biased region" description="Polar residues" evidence="2">
    <location>
        <begin position="578"/>
        <end position="587"/>
    </location>
</feature>
<feature type="compositionally biased region" description="Polar residues" evidence="2">
    <location>
        <begin position="763"/>
        <end position="776"/>
    </location>
</feature>
<evidence type="ECO:0000256" key="1">
    <source>
        <dbReference type="SAM" id="Coils"/>
    </source>
</evidence>
<feature type="compositionally biased region" description="Low complexity" evidence="2">
    <location>
        <begin position="439"/>
        <end position="456"/>
    </location>
</feature>
<feature type="region of interest" description="Disordered" evidence="2">
    <location>
        <begin position="710"/>
        <end position="866"/>
    </location>
</feature>
<feature type="region of interest" description="Disordered" evidence="2">
    <location>
        <begin position="969"/>
        <end position="993"/>
    </location>
</feature>
<feature type="coiled-coil region" evidence="1">
    <location>
        <begin position="617"/>
        <end position="708"/>
    </location>
</feature>
<evidence type="ECO:0000313" key="3">
    <source>
        <dbReference type="EMBL" id="PFX21045.1"/>
    </source>
</evidence>
<proteinExistence type="predicted"/>
<feature type="compositionally biased region" description="Low complexity" evidence="2">
    <location>
        <begin position="784"/>
        <end position="794"/>
    </location>
</feature>
<gene>
    <name evidence="3" type="ORF">AWC38_SpisGene14469</name>
</gene>